<gene>
    <name evidence="3" type="ORF">BFJ69_g9101</name>
</gene>
<feature type="compositionally biased region" description="Basic and acidic residues" evidence="1">
    <location>
        <begin position="32"/>
        <end position="48"/>
    </location>
</feature>
<protein>
    <submittedName>
        <fullName evidence="3">Uncharacterized protein</fullName>
    </submittedName>
</protein>
<comment type="caution">
    <text evidence="3">The sequence shown here is derived from an EMBL/GenBank/DDBJ whole genome shotgun (WGS) entry which is preliminary data.</text>
</comment>
<proteinExistence type="predicted"/>
<keyword evidence="2" id="KW-0812">Transmembrane</keyword>
<organism evidence="3 4">
    <name type="scientific">Fusarium oxysporum</name>
    <name type="common">Fusarium vascular wilt</name>
    <dbReference type="NCBI Taxonomy" id="5507"/>
    <lineage>
        <taxon>Eukaryota</taxon>
        <taxon>Fungi</taxon>
        <taxon>Dikarya</taxon>
        <taxon>Ascomycota</taxon>
        <taxon>Pezizomycotina</taxon>
        <taxon>Sordariomycetes</taxon>
        <taxon>Hypocreomycetidae</taxon>
        <taxon>Hypocreales</taxon>
        <taxon>Nectriaceae</taxon>
        <taxon>Fusarium</taxon>
        <taxon>Fusarium oxysporum species complex</taxon>
    </lineage>
</organism>
<keyword evidence="2" id="KW-1133">Transmembrane helix</keyword>
<feature type="region of interest" description="Disordered" evidence="1">
    <location>
        <begin position="1"/>
        <end position="50"/>
    </location>
</feature>
<dbReference type="VEuPathDB" id="FungiDB:FOIG_15764"/>
<keyword evidence="2" id="KW-0472">Membrane</keyword>
<dbReference type="AlphaFoldDB" id="A0A420N060"/>
<reference evidence="3 4" key="1">
    <citation type="journal article" date="2018" name="Sci. Rep.">
        <title>Characterisation of pathogen-specific regions and novel effector candidates in Fusarium oxysporum f. sp. cepae.</title>
        <authorList>
            <person name="Armitage A.D."/>
            <person name="Taylor A."/>
            <person name="Sobczyk M.K."/>
            <person name="Baxter L."/>
            <person name="Greenfield B.P."/>
            <person name="Bates H.J."/>
            <person name="Wilson F."/>
            <person name="Jackson A.C."/>
            <person name="Ott S."/>
            <person name="Harrison R.J."/>
            <person name="Clarkson J.P."/>
        </authorList>
    </citation>
    <scope>NUCLEOTIDE SEQUENCE [LARGE SCALE GENOMIC DNA]</scope>
    <source>
        <strain evidence="3 4">Fo_A13</strain>
    </source>
</reference>
<evidence type="ECO:0000256" key="2">
    <source>
        <dbReference type="SAM" id="Phobius"/>
    </source>
</evidence>
<dbReference type="VEuPathDB" id="FungiDB:FOC1_g10002129"/>
<sequence length="245" mass="26549">MAEFRNVEMHASQQHGITHATGYPKGASVGYNDHDSSIKESGRPDLQEKSAQSAFNIVETPMRSATTFFVPPQQQRDQRWWHRIGRPGIITLTFDDIVFNGWATQLVTICSAGIRVSIGFQIGLAAAAMAAVILETSGSRFCDTAMLSIQRASSSSAGPLDLLPTAWRHCFAGRASGLLYLLVLSLTVVIALISTLTSTILLFDLGEGQISAPITTAIKAVGFDTADSSAYSSIAYWRSRPLTHW</sequence>
<feature type="transmembrane region" description="Helical" evidence="2">
    <location>
        <begin position="178"/>
        <end position="203"/>
    </location>
</feature>
<accession>A0A420N060</accession>
<name>A0A420N060_FUSOX</name>
<evidence type="ECO:0000313" key="3">
    <source>
        <dbReference type="EMBL" id="RKK73659.1"/>
    </source>
</evidence>
<dbReference type="VEuPathDB" id="FungiDB:HZS61_006989"/>
<dbReference type="VEuPathDB" id="FungiDB:FOXG_16830"/>
<dbReference type="EMBL" id="MRCX01000081">
    <property type="protein sequence ID" value="RKK73659.1"/>
    <property type="molecule type" value="Genomic_DNA"/>
</dbReference>
<dbReference type="Proteomes" id="UP000285084">
    <property type="component" value="Unassembled WGS sequence"/>
</dbReference>
<evidence type="ECO:0000256" key="1">
    <source>
        <dbReference type="SAM" id="MobiDB-lite"/>
    </source>
</evidence>
<evidence type="ECO:0000313" key="4">
    <source>
        <dbReference type="Proteomes" id="UP000285084"/>
    </source>
</evidence>
<dbReference type="VEuPathDB" id="FungiDB:FOMG_16632"/>
<dbReference type="VEuPathDB" id="FungiDB:FOC4_g10003194"/>
<dbReference type="VEuPathDB" id="FungiDB:FOZG_12979"/>